<evidence type="ECO:0000313" key="4">
    <source>
        <dbReference type="Proteomes" id="UP000231493"/>
    </source>
</evidence>
<accession>A0A2M7K9S9</accession>
<dbReference type="EMBL" id="PFIP01000040">
    <property type="protein sequence ID" value="PIX34884.1"/>
    <property type="molecule type" value="Genomic_DNA"/>
</dbReference>
<evidence type="ECO:0000313" key="1">
    <source>
        <dbReference type="EMBL" id="PIX34884.1"/>
    </source>
</evidence>
<dbReference type="Gene3D" id="1.10.1220.10">
    <property type="entry name" value="Met repressor-like"/>
    <property type="match status" value="1"/>
</dbReference>
<dbReference type="InterPro" id="IPR010985">
    <property type="entry name" value="Ribbon_hlx_hlx"/>
</dbReference>
<comment type="caution">
    <text evidence="1">The sequence shown here is derived from an EMBL/GenBank/DDBJ whole genome shotgun (WGS) entry which is preliminary data.</text>
</comment>
<dbReference type="Proteomes" id="UP000230646">
    <property type="component" value="Unassembled WGS sequence"/>
</dbReference>
<name>A0A2M7K9S9_9BACT</name>
<dbReference type="AlphaFoldDB" id="A0A2M7K9S9"/>
<evidence type="ECO:0000313" key="2">
    <source>
        <dbReference type="EMBL" id="PIY32721.1"/>
    </source>
</evidence>
<dbReference type="Proteomes" id="UP000231493">
    <property type="component" value="Unassembled WGS sequence"/>
</dbReference>
<proteinExistence type="predicted"/>
<accession>A0A2M7PQN7</accession>
<evidence type="ECO:0008006" key="5">
    <source>
        <dbReference type="Google" id="ProtNLM"/>
    </source>
</evidence>
<organism evidence="1 4">
    <name type="scientific">Candidatus Infernicultor aquiphilus</name>
    <dbReference type="NCBI Taxonomy" id="1805029"/>
    <lineage>
        <taxon>Bacteria</taxon>
        <taxon>Pseudomonadati</taxon>
        <taxon>Atribacterota</taxon>
        <taxon>Candidatus Phoenicimicrobiia</taxon>
        <taxon>Candidatus Pheonicimicrobiales</taxon>
        <taxon>Candidatus Phoenicimicrobiaceae</taxon>
        <taxon>Candidatus Infernicultor</taxon>
    </lineage>
</organism>
<protein>
    <recommendedName>
        <fullName evidence="5">CopG family transcriptional regulator</fullName>
    </recommendedName>
</protein>
<reference evidence="1" key="1">
    <citation type="submission" date="2017-09" db="EMBL/GenBank/DDBJ databases">
        <title>Depth-based differentiation of microbial function through sediment-hosted aquifers and enrichment of novel symbionts in the deep terrestrial subsurface.</title>
        <authorList>
            <person name="Probst A.J."/>
            <person name="Ladd B."/>
            <person name="Jarett J.K."/>
            <person name="Geller-Mcgrath D.E."/>
            <person name="Sieber C.M.K."/>
            <person name="Emerson J.B."/>
            <person name="Anantharaman K."/>
            <person name="Thomas B.C."/>
            <person name="Malmstrom R."/>
            <person name="Stieglmeier M."/>
            <person name="Klingl A."/>
            <person name="Woyke T."/>
            <person name="Ryan C.M."/>
            <person name="Banfield J.F."/>
        </authorList>
    </citation>
    <scope>NUCLEOTIDE SEQUENCE</scope>
    <source>
        <strain evidence="1">CG_4_8_14_3_um_filter_34_18</strain>
    </source>
</reference>
<gene>
    <name evidence="2" type="ORF">COZ07_04790</name>
    <name evidence="1" type="ORF">COZ58_02245</name>
</gene>
<evidence type="ECO:0000313" key="3">
    <source>
        <dbReference type="Proteomes" id="UP000230646"/>
    </source>
</evidence>
<dbReference type="EMBL" id="PFKO01000174">
    <property type="protein sequence ID" value="PIY32721.1"/>
    <property type="molecule type" value="Genomic_DNA"/>
</dbReference>
<dbReference type="GO" id="GO:0006355">
    <property type="term" value="P:regulation of DNA-templated transcription"/>
    <property type="evidence" value="ECO:0007669"/>
    <property type="project" value="InterPro"/>
</dbReference>
<sequence>MKRININFSDNLLYEIKRTSKELNMNLSEFVREATEVYSSKIKEEKLKKELAEGYKAKAKLNLKICEDYKYIDGENI</sequence>
<dbReference type="SUPFAM" id="SSF47598">
    <property type="entry name" value="Ribbon-helix-helix"/>
    <property type="match status" value="1"/>
</dbReference>
<dbReference type="InterPro" id="IPR013321">
    <property type="entry name" value="Arc_rbn_hlx_hlx"/>
</dbReference>
<dbReference type="RefSeq" id="WP_406607461.1">
    <property type="nucleotide sequence ID" value="NZ_PFKO01000174.1"/>
</dbReference>
<reference evidence="3 4" key="2">
    <citation type="submission" date="2017-09" db="EMBL/GenBank/DDBJ databases">
        <title>Depth-based differentiation of microbial function through sediment-hosted aquifers and enrichment of novel symbionts in the deep terrestrial subsurface.</title>
        <authorList>
            <person name="Probst A.J."/>
            <person name="Ladd B."/>
            <person name="Jarett J.K."/>
            <person name="Geller-Mcgrath D.E."/>
            <person name="Sieber C.M."/>
            <person name="Emerson J.B."/>
            <person name="Anantharaman K."/>
            <person name="Thomas B.C."/>
            <person name="Malmstrom R."/>
            <person name="Stieglmeier M."/>
            <person name="Klingl A."/>
            <person name="Woyke T."/>
            <person name="Ryan C.M."/>
            <person name="Banfield J.F."/>
        </authorList>
    </citation>
    <scope>NUCLEOTIDE SEQUENCE [LARGE SCALE GENOMIC DNA]</scope>
    <source>
        <strain evidence="2">CG_4_10_14_3_um_filter_34_13</strain>
    </source>
</reference>